<reference evidence="2 3" key="1">
    <citation type="submission" date="2016-10" db="EMBL/GenBank/DDBJ databases">
        <authorList>
            <person name="de Groot N.N."/>
        </authorList>
    </citation>
    <scope>NUCLEOTIDE SEQUENCE [LARGE SCALE GENOMIC DNA]</scope>
    <source>
        <strain evidence="2 3">CGMCC 4.7037</strain>
    </source>
</reference>
<evidence type="ECO:0000256" key="1">
    <source>
        <dbReference type="SAM" id="MobiDB-lite"/>
    </source>
</evidence>
<dbReference type="AlphaFoldDB" id="A0A1H6E4E3"/>
<proteinExistence type="predicted"/>
<keyword evidence="3" id="KW-1185">Reference proteome</keyword>
<feature type="compositionally biased region" description="Low complexity" evidence="1">
    <location>
        <begin position="54"/>
        <end position="70"/>
    </location>
</feature>
<organism evidence="2 3">
    <name type="scientific">Nonomuraea solani</name>
    <dbReference type="NCBI Taxonomy" id="1144553"/>
    <lineage>
        <taxon>Bacteria</taxon>
        <taxon>Bacillati</taxon>
        <taxon>Actinomycetota</taxon>
        <taxon>Actinomycetes</taxon>
        <taxon>Streptosporangiales</taxon>
        <taxon>Streptosporangiaceae</taxon>
        <taxon>Nonomuraea</taxon>
    </lineage>
</organism>
<evidence type="ECO:0000313" key="3">
    <source>
        <dbReference type="Proteomes" id="UP000236732"/>
    </source>
</evidence>
<name>A0A1H6E4E3_9ACTN</name>
<feature type="region of interest" description="Disordered" evidence="1">
    <location>
        <begin position="54"/>
        <end position="80"/>
    </location>
</feature>
<dbReference type="EMBL" id="FNVT01000007">
    <property type="protein sequence ID" value="SEG91866.1"/>
    <property type="molecule type" value="Genomic_DNA"/>
</dbReference>
<accession>A0A1H6E4E3</accession>
<sequence>MGAVVVRSSARRVAASTAWARWETRTDSVVEVAASISIHEANAASPPTVILPDSTAGAAAATPSPMAGSGTKDDRADQAAPTRLMARARSLTSALRSWCARSRAASPVVARRVRPPATSSSTRSARALCAVARAALLVARARPKKRFMVSTAATVAAHSRASSGSSSATATTTVLRPMTRCGRATVPPIQIQTRSTS</sequence>
<evidence type="ECO:0000313" key="2">
    <source>
        <dbReference type="EMBL" id="SEG91866.1"/>
    </source>
</evidence>
<gene>
    <name evidence="2" type="ORF">SAMN05444920_107374</name>
</gene>
<protein>
    <submittedName>
        <fullName evidence="2">Uncharacterized protein</fullName>
    </submittedName>
</protein>
<dbReference type="Proteomes" id="UP000236732">
    <property type="component" value="Unassembled WGS sequence"/>
</dbReference>